<name>A0A243WLW6_9BACT</name>
<dbReference type="OrthoDB" id="886772at2"/>
<evidence type="ECO:0000313" key="1">
    <source>
        <dbReference type="EMBL" id="OUJ76101.1"/>
    </source>
</evidence>
<accession>A0A243WLW6</accession>
<dbReference type="Proteomes" id="UP000194873">
    <property type="component" value="Unassembled WGS sequence"/>
</dbReference>
<organism evidence="1 2">
    <name type="scientific">Hymenobacter crusticola</name>
    <dbReference type="NCBI Taxonomy" id="1770526"/>
    <lineage>
        <taxon>Bacteria</taxon>
        <taxon>Pseudomonadati</taxon>
        <taxon>Bacteroidota</taxon>
        <taxon>Cytophagia</taxon>
        <taxon>Cytophagales</taxon>
        <taxon>Hymenobacteraceae</taxon>
        <taxon>Hymenobacter</taxon>
    </lineage>
</organism>
<protein>
    <submittedName>
        <fullName evidence="1">Uncharacterized protein</fullName>
    </submittedName>
</protein>
<dbReference type="RefSeq" id="WP_086592352.1">
    <property type="nucleotide sequence ID" value="NZ_MTSE01000001.1"/>
</dbReference>
<reference evidence="1 2" key="1">
    <citation type="submission" date="2017-01" db="EMBL/GenBank/DDBJ databases">
        <title>A new Hymenobacter.</title>
        <authorList>
            <person name="Liang Y."/>
            <person name="Feng F."/>
        </authorList>
    </citation>
    <scope>NUCLEOTIDE SEQUENCE [LARGE SCALE GENOMIC DNA]</scope>
    <source>
        <strain evidence="1">MIMBbqt21</strain>
    </source>
</reference>
<comment type="caution">
    <text evidence="1">The sequence shown here is derived from an EMBL/GenBank/DDBJ whole genome shotgun (WGS) entry which is preliminary data.</text>
</comment>
<proteinExistence type="predicted"/>
<evidence type="ECO:0000313" key="2">
    <source>
        <dbReference type="Proteomes" id="UP000194873"/>
    </source>
</evidence>
<dbReference type="EMBL" id="MTSE01000001">
    <property type="protein sequence ID" value="OUJ76101.1"/>
    <property type="molecule type" value="Genomic_DNA"/>
</dbReference>
<dbReference type="AlphaFoldDB" id="A0A243WLW6"/>
<gene>
    <name evidence="1" type="ORF">BXP70_02155</name>
</gene>
<sequence>MKNVLASAHSFAPAATRADGPTSHSLASRIRQAALGLLLLGSISLTTPAVAQQTSPVTVTKADNTTLRLRIQNPEQQSNRVRVISLTTGQTLFYERFDAPAYGKCLDFASMQAGDYVVLMQLGKSTHRYMVRVNSNPQFSVVLRTVKVKTRLPKQDAAPEVMAATR</sequence>
<keyword evidence="2" id="KW-1185">Reference proteome</keyword>